<organism evidence="1 2">
    <name type="scientific">Monilinia fructicola</name>
    <name type="common">Brown rot fungus</name>
    <name type="synonym">Ciboria fructicola</name>
    <dbReference type="NCBI Taxonomy" id="38448"/>
    <lineage>
        <taxon>Eukaryota</taxon>
        <taxon>Fungi</taxon>
        <taxon>Dikarya</taxon>
        <taxon>Ascomycota</taxon>
        <taxon>Pezizomycotina</taxon>
        <taxon>Leotiomycetes</taxon>
        <taxon>Helotiales</taxon>
        <taxon>Sclerotiniaceae</taxon>
        <taxon>Monilinia</taxon>
    </lineage>
</organism>
<comment type="caution">
    <text evidence="1">The sequence shown here is derived from an EMBL/GenBank/DDBJ whole genome shotgun (WGS) entry which is preliminary data.</text>
</comment>
<protein>
    <submittedName>
        <fullName evidence="1">Uncharacterized protein</fullName>
    </submittedName>
</protein>
<dbReference type="AlphaFoldDB" id="A0A5M9K0Y8"/>
<evidence type="ECO:0000313" key="1">
    <source>
        <dbReference type="EMBL" id="KAA8574537.1"/>
    </source>
</evidence>
<dbReference type="Proteomes" id="UP000322873">
    <property type="component" value="Unassembled WGS sequence"/>
</dbReference>
<accession>A0A5M9K0Y8</accession>
<reference evidence="1 2" key="1">
    <citation type="submission" date="2019-06" db="EMBL/GenBank/DDBJ databases">
        <title>Genome Sequence of the Brown Rot Fungal Pathogen Monilinia fructicola.</title>
        <authorList>
            <person name="De Miccolis Angelini R.M."/>
            <person name="Landi L."/>
            <person name="Abate D."/>
            <person name="Pollastro S."/>
            <person name="Romanazzi G."/>
            <person name="Faretra F."/>
        </authorList>
    </citation>
    <scope>NUCLEOTIDE SEQUENCE [LARGE SCALE GENOMIC DNA]</scope>
    <source>
        <strain evidence="1 2">Mfrc123</strain>
    </source>
</reference>
<gene>
    <name evidence="1" type="ORF">EYC84_005989</name>
</gene>
<evidence type="ECO:0000313" key="2">
    <source>
        <dbReference type="Proteomes" id="UP000322873"/>
    </source>
</evidence>
<sequence>MYQESSAMYKSSTRAHKGKVCSKDIPFHSNVLYFPLLRNDENSQMTMYILYRLLNPPSQSSPIAICQPQP</sequence>
<dbReference type="EMBL" id="VICG01000003">
    <property type="protein sequence ID" value="KAA8574537.1"/>
    <property type="molecule type" value="Genomic_DNA"/>
</dbReference>
<keyword evidence="2" id="KW-1185">Reference proteome</keyword>
<name>A0A5M9K0Y8_MONFR</name>
<proteinExistence type="predicted"/>